<comment type="caution">
    <text evidence="1">The sequence shown here is derived from an EMBL/GenBank/DDBJ whole genome shotgun (WGS) entry which is preliminary data.</text>
</comment>
<sequence>MQAAFKKLAAYLKSQAKNIANDVIAGSIVTGLTYAGRYGIKALTNATSAVASAGSAAEQGVVNQLNAESPGLGTAAQGIVNAIGSEGTSAYNSTITDISQIIDENGNINWGAIMNDLGPLGG</sequence>
<dbReference type="EMBL" id="CABL01000008">
    <property type="protein sequence ID" value="CBH75454.1"/>
    <property type="molecule type" value="Genomic_DNA"/>
</dbReference>
<name>E6PG66_9ZZZZ</name>
<reference evidence="1" key="1">
    <citation type="submission" date="2009-10" db="EMBL/GenBank/DDBJ databases">
        <title>Diversity of trophic interactions inside an arsenic-rich microbial ecosystem.</title>
        <authorList>
            <person name="Bertin P.N."/>
            <person name="Heinrich-Salmeron A."/>
            <person name="Pelletier E."/>
            <person name="Goulhen-Chollet F."/>
            <person name="Arsene-Ploetze F."/>
            <person name="Gallien S."/>
            <person name="Calteau A."/>
            <person name="Vallenet D."/>
            <person name="Casiot C."/>
            <person name="Chane-Woon-Ming B."/>
            <person name="Giloteaux L."/>
            <person name="Barakat M."/>
            <person name="Bonnefoy V."/>
            <person name="Bruneel O."/>
            <person name="Chandler M."/>
            <person name="Cleiss J."/>
            <person name="Duran R."/>
            <person name="Elbaz-Poulichet F."/>
            <person name="Fonknechten N."/>
            <person name="Lauga B."/>
            <person name="Mornico D."/>
            <person name="Ortet P."/>
            <person name="Schaeffer C."/>
            <person name="Siguier P."/>
            <person name="Alexander Thil Smith A."/>
            <person name="Van Dorsselaer A."/>
            <person name="Weissenbach J."/>
            <person name="Medigue C."/>
            <person name="Le Paslier D."/>
        </authorList>
    </citation>
    <scope>NUCLEOTIDE SEQUENCE</scope>
</reference>
<evidence type="ECO:0000313" key="1">
    <source>
        <dbReference type="EMBL" id="CBH75454.1"/>
    </source>
</evidence>
<gene>
    <name evidence="1" type="ORF">CARN1_1471</name>
</gene>
<organism evidence="1">
    <name type="scientific">mine drainage metagenome</name>
    <dbReference type="NCBI Taxonomy" id="410659"/>
    <lineage>
        <taxon>unclassified sequences</taxon>
        <taxon>metagenomes</taxon>
        <taxon>ecological metagenomes</taxon>
    </lineage>
</organism>
<accession>E6PG66</accession>
<protein>
    <submittedName>
        <fullName evidence="1">Uncharacterized protein</fullName>
    </submittedName>
</protein>
<dbReference type="AlphaFoldDB" id="E6PG66"/>
<proteinExistence type="predicted"/>